<keyword evidence="3" id="KW-1185">Reference proteome</keyword>
<comment type="similarity">
    <text evidence="1">Belongs to the UPF0502 family.</text>
</comment>
<gene>
    <name evidence="2" type="ORF">JY500_20205</name>
</gene>
<proteinExistence type="inferred from homology"/>
<sequence length="221" mass="23703">MSHPLPPLSLLETRILGVLVEKEHTVPDTYPLSLNALVAGCNQKTSRDPVIDASDADVLEALDSLRSHTLIMENSGGRVSRYSHNIARVLQVPSQAVALLTALMLRGPQTAAELRANCERLHRFADVSSVEAFLAELAERPAGALVVELPRAPGARENRWAHLLSGTPAMPTTSATPASGGAGRDPLLADRVARLEDEVATLRKQLARLYEKLGESPDDAA</sequence>
<dbReference type="SUPFAM" id="SSF46785">
    <property type="entry name" value="Winged helix' DNA-binding domain"/>
    <property type="match status" value="2"/>
</dbReference>
<evidence type="ECO:0000313" key="3">
    <source>
        <dbReference type="Proteomes" id="UP000663570"/>
    </source>
</evidence>
<dbReference type="InterPro" id="IPR007432">
    <property type="entry name" value="DUF480"/>
</dbReference>
<dbReference type="Proteomes" id="UP000663570">
    <property type="component" value="Chromosome"/>
</dbReference>
<dbReference type="PANTHER" id="PTHR38768">
    <property type="entry name" value="UPF0502 PROTEIN YCEH"/>
    <property type="match status" value="1"/>
</dbReference>
<dbReference type="InterPro" id="IPR036390">
    <property type="entry name" value="WH_DNA-bd_sf"/>
</dbReference>
<dbReference type="InterPro" id="IPR036388">
    <property type="entry name" value="WH-like_DNA-bd_sf"/>
</dbReference>
<evidence type="ECO:0000313" key="2">
    <source>
        <dbReference type="EMBL" id="QSI76752.1"/>
    </source>
</evidence>
<dbReference type="Gene3D" id="1.10.10.10">
    <property type="entry name" value="Winged helix-like DNA-binding domain superfamily/Winged helix DNA-binding domain"/>
    <property type="match status" value="2"/>
</dbReference>
<accession>A0ABX7M4T3</accession>
<dbReference type="HAMAP" id="MF_01584">
    <property type="entry name" value="UPF0502"/>
    <property type="match status" value="1"/>
</dbReference>
<organism evidence="2 3">
    <name type="scientific">Niveibacterium microcysteis</name>
    <dbReference type="NCBI Taxonomy" id="2811415"/>
    <lineage>
        <taxon>Bacteria</taxon>
        <taxon>Pseudomonadati</taxon>
        <taxon>Pseudomonadota</taxon>
        <taxon>Betaproteobacteria</taxon>
        <taxon>Rhodocyclales</taxon>
        <taxon>Rhodocyclaceae</taxon>
        <taxon>Niveibacterium</taxon>
    </lineage>
</organism>
<dbReference type="RefSeq" id="WP_206254372.1">
    <property type="nucleotide sequence ID" value="NZ_CP071060.1"/>
</dbReference>
<evidence type="ECO:0000256" key="1">
    <source>
        <dbReference type="HAMAP-Rule" id="MF_01584"/>
    </source>
</evidence>
<dbReference type="Pfam" id="PF04337">
    <property type="entry name" value="DUF480"/>
    <property type="match status" value="1"/>
</dbReference>
<dbReference type="PANTHER" id="PTHR38768:SF1">
    <property type="entry name" value="UPF0502 PROTEIN YCEH"/>
    <property type="match status" value="1"/>
</dbReference>
<name>A0ABX7M4T3_9RHOO</name>
<protein>
    <submittedName>
        <fullName evidence="2">YceH family protein</fullName>
    </submittedName>
</protein>
<reference evidence="2 3" key="1">
    <citation type="submission" date="2021-02" db="EMBL/GenBank/DDBJ databases">
        <title>Niveibacterium changnyeongensis HC41.</title>
        <authorList>
            <person name="Kang M."/>
        </authorList>
    </citation>
    <scope>NUCLEOTIDE SEQUENCE [LARGE SCALE GENOMIC DNA]</scope>
    <source>
        <strain evidence="2 3">HC41</strain>
    </source>
</reference>
<dbReference type="EMBL" id="CP071060">
    <property type="protein sequence ID" value="QSI76752.1"/>
    <property type="molecule type" value="Genomic_DNA"/>
</dbReference>